<feature type="transmembrane region" description="Helical" evidence="1">
    <location>
        <begin position="22"/>
        <end position="46"/>
    </location>
</feature>
<keyword evidence="1" id="KW-1133">Transmembrane helix</keyword>
<comment type="caution">
    <text evidence="2">The sequence shown here is derived from an EMBL/GenBank/DDBJ whole genome shotgun (WGS) entry which is preliminary data.</text>
</comment>
<evidence type="ECO:0000313" key="2">
    <source>
        <dbReference type="EMBL" id="KAI8039527.1"/>
    </source>
</evidence>
<keyword evidence="1" id="KW-0812">Transmembrane</keyword>
<keyword evidence="3" id="KW-1185">Reference proteome</keyword>
<dbReference type="EMBL" id="JAMKOV010000005">
    <property type="protein sequence ID" value="KAI8039527.1"/>
    <property type="molecule type" value="Genomic_DNA"/>
</dbReference>
<gene>
    <name evidence="2" type="ORF">M5D96_006939</name>
</gene>
<evidence type="ECO:0000313" key="3">
    <source>
        <dbReference type="Proteomes" id="UP001059596"/>
    </source>
</evidence>
<proteinExistence type="predicted"/>
<protein>
    <submittedName>
        <fullName evidence="2">Uncharacterized protein</fullName>
    </submittedName>
</protein>
<dbReference type="Proteomes" id="UP001059596">
    <property type="component" value="Unassembled WGS sequence"/>
</dbReference>
<organism evidence="2 3">
    <name type="scientific">Drosophila gunungcola</name>
    <name type="common">fruit fly</name>
    <dbReference type="NCBI Taxonomy" id="103775"/>
    <lineage>
        <taxon>Eukaryota</taxon>
        <taxon>Metazoa</taxon>
        <taxon>Ecdysozoa</taxon>
        <taxon>Arthropoda</taxon>
        <taxon>Hexapoda</taxon>
        <taxon>Insecta</taxon>
        <taxon>Pterygota</taxon>
        <taxon>Neoptera</taxon>
        <taxon>Endopterygota</taxon>
        <taxon>Diptera</taxon>
        <taxon>Brachycera</taxon>
        <taxon>Muscomorpha</taxon>
        <taxon>Ephydroidea</taxon>
        <taxon>Drosophilidae</taxon>
        <taxon>Drosophila</taxon>
        <taxon>Sophophora</taxon>
    </lineage>
</organism>
<accession>A0A9Q0BP17</accession>
<dbReference type="AlphaFoldDB" id="A0A9Q0BP17"/>
<keyword evidence="1" id="KW-0472">Membrane</keyword>
<reference evidence="2" key="1">
    <citation type="journal article" date="2023" name="Genome Biol. Evol.">
        <title>Long-read-based Genome Assembly of Drosophila gunungcola Reveals Fewer Chemosensory Genes in Flower-breeding Species.</title>
        <authorList>
            <person name="Negi A."/>
            <person name="Liao B.Y."/>
            <person name="Yeh S.D."/>
        </authorList>
    </citation>
    <scope>NUCLEOTIDE SEQUENCE</scope>
    <source>
        <strain evidence="2">Sukarami</strain>
    </source>
</reference>
<evidence type="ECO:0000256" key="1">
    <source>
        <dbReference type="SAM" id="Phobius"/>
    </source>
</evidence>
<sequence>MQNFLGLLAGNTSISDGQLSMVSNYFCPLLMLFIWILSLFCTCVYCKFVKSETFTTYDSNSIEMQDVHILEPTFNHVKGCACLECLHRQLTKEFEKKNGM</sequence>
<name>A0A9Q0BP17_9MUSC</name>